<name>A0A1V2H5R1_9PROT</name>
<comment type="caution">
    <text evidence="3">The sequence shown here is derived from an EMBL/GenBank/DDBJ whole genome shotgun (WGS) entry which is preliminary data.</text>
</comment>
<dbReference type="AlphaFoldDB" id="A0A1V2H5R1"/>
<dbReference type="RefSeq" id="WP_076956798.1">
    <property type="nucleotide sequence ID" value="NZ_MLCO01000061.1"/>
</dbReference>
<dbReference type="Pfam" id="PF14238">
    <property type="entry name" value="DUF4340"/>
    <property type="match status" value="1"/>
</dbReference>
<evidence type="ECO:0000256" key="1">
    <source>
        <dbReference type="SAM" id="MobiDB-lite"/>
    </source>
</evidence>
<accession>A0A1V2H5R1</accession>
<dbReference type="Proteomes" id="UP000188879">
    <property type="component" value="Unassembled WGS sequence"/>
</dbReference>
<evidence type="ECO:0000313" key="3">
    <source>
        <dbReference type="EMBL" id="ONG55887.1"/>
    </source>
</evidence>
<protein>
    <recommendedName>
        <fullName evidence="2">DUF4340 domain-containing protein</fullName>
    </recommendedName>
</protein>
<proteinExistence type="predicted"/>
<feature type="region of interest" description="Disordered" evidence="1">
    <location>
        <begin position="333"/>
        <end position="356"/>
    </location>
</feature>
<reference evidence="3 4" key="1">
    <citation type="submission" date="2016-10" db="EMBL/GenBank/DDBJ databases">
        <title>Draft Genome sequence of Roseomonas sp. strain M3.</title>
        <authorList>
            <person name="Subhash Y."/>
            <person name="Lee S."/>
        </authorList>
    </citation>
    <scope>NUCLEOTIDE SEQUENCE [LARGE SCALE GENOMIC DNA]</scope>
    <source>
        <strain evidence="3 4">M3</strain>
    </source>
</reference>
<keyword evidence="4" id="KW-1185">Reference proteome</keyword>
<dbReference type="InterPro" id="IPR025641">
    <property type="entry name" value="DUF4340"/>
</dbReference>
<gene>
    <name evidence="3" type="ORF">BKE38_07835</name>
</gene>
<dbReference type="EMBL" id="MLCO01000061">
    <property type="protein sequence ID" value="ONG55887.1"/>
    <property type="molecule type" value="Genomic_DNA"/>
</dbReference>
<evidence type="ECO:0000313" key="4">
    <source>
        <dbReference type="Proteomes" id="UP000188879"/>
    </source>
</evidence>
<dbReference type="OrthoDB" id="7359157at2"/>
<feature type="domain" description="DUF4340" evidence="2">
    <location>
        <begin position="72"/>
        <end position="253"/>
    </location>
</feature>
<feature type="compositionally biased region" description="Pro residues" evidence="1">
    <location>
        <begin position="345"/>
        <end position="356"/>
    </location>
</feature>
<evidence type="ECO:0000259" key="2">
    <source>
        <dbReference type="Pfam" id="PF14238"/>
    </source>
</evidence>
<feature type="compositionally biased region" description="Low complexity" evidence="1">
    <location>
        <begin position="333"/>
        <end position="344"/>
    </location>
</feature>
<organism evidence="3 4">
    <name type="scientific">Teichococcus deserti</name>
    <dbReference type="NCBI Taxonomy" id="1817963"/>
    <lineage>
        <taxon>Bacteria</taxon>
        <taxon>Pseudomonadati</taxon>
        <taxon>Pseudomonadota</taxon>
        <taxon>Alphaproteobacteria</taxon>
        <taxon>Acetobacterales</taxon>
        <taxon>Roseomonadaceae</taxon>
        <taxon>Roseomonas</taxon>
    </lineage>
</organism>
<sequence>MERRTLLILGGSAVVAGGAVLALGPGGPKPADTGSAPLMFQNLAGRLAGAMRIEVKRHDASLAVARSQGDAWVLPETANYPVRAEKVRELLVGLTELRLVEPRTANPELLERLGLQDPTAAGSTASLLRVLDGTGAPIAELVVGRRRVRTQGNLPESVYVRRPGETQSWLAEGRLPLDADAQLWIDRDIANLPRERVLNVAIRRAGEAPLALTRSDGPDGRLQMTQPAEHPPLEQAALDAIAGAFEFLTLTDVQREADMPGEALGEARFTLTDKLAITVQVKRHEEAVWLKLVAEGDAEAERFNTRWRGWAYQVGAWKQKAFVPTLAELRMAEAPAAAPAGPAAPETPAPAAPASP</sequence>